<feature type="chain" id="PRO_5040184519" description="Secreted protein" evidence="1">
    <location>
        <begin position="24"/>
        <end position="108"/>
    </location>
</feature>
<feature type="signal peptide" evidence="1">
    <location>
        <begin position="1"/>
        <end position="23"/>
    </location>
</feature>
<dbReference type="Proteomes" id="UP001141806">
    <property type="component" value="Unassembled WGS sequence"/>
</dbReference>
<evidence type="ECO:0000313" key="3">
    <source>
        <dbReference type="Proteomes" id="UP001141806"/>
    </source>
</evidence>
<sequence>MALLSSQCIIHLLLHYLNGSILGFGSSVMTCERLEVFERCRTGVAVCVSSFHRANAVAHSLVNFITDLQMVFLSHLFSDLPSLVRRKVLKRSWVLVIYLGNHMHFYMP</sequence>
<evidence type="ECO:0000313" key="2">
    <source>
        <dbReference type="EMBL" id="KAJ4976375.1"/>
    </source>
</evidence>
<organism evidence="2 3">
    <name type="scientific">Protea cynaroides</name>
    <dbReference type="NCBI Taxonomy" id="273540"/>
    <lineage>
        <taxon>Eukaryota</taxon>
        <taxon>Viridiplantae</taxon>
        <taxon>Streptophyta</taxon>
        <taxon>Embryophyta</taxon>
        <taxon>Tracheophyta</taxon>
        <taxon>Spermatophyta</taxon>
        <taxon>Magnoliopsida</taxon>
        <taxon>Proteales</taxon>
        <taxon>Proteaceae</taxon>
        <taxon>Protea</taxon>
    </lineage>
</organism>
<comment type="caution">
    <text evidence="2">The sequence shown here is derived from an EMBL/GenBank/DDBJ whole genome shotgun (WGS) entry which is preliminary data.</text>
</comment>
<protein>
    <recommendedName>
        <fullName evidence="4">Secreted protein</fullName>
    </recommendedName>
</protein>
<evidence type="ECO:0000256" key="1">
    <source>
        <dbReference type="SAM" id="SignalP"/>
    </source>
</evidence>
<reference evidence="2" key="1">
    <citation type="journal article" date="2023" name="Plant J.">
        <title>The genome of the king protea, Protea cynaroides.</title>
        <authorList>
            <person name="Chang J."/>
            <person name="Duong T.A."/>
            <person name="Schoeman C."/>
            <person name="Ma X."/>
            <person name="Roodt D."/>
            <person name="Barker N."/>
            <person name="Li Z."/>
            <person name="Van de Peer Y."/>
            <person name="Mizrachi E."/>
        </authorList>
    </citation>
    <scope>NUCLEOTIDE SEQUENCE</scope>
    <source>
        <tissue evidence="2">Young leaves</tissue>
    </source>
</reference>
<evidence type="ECO:0008006" key="4">
    <source>
        <dbReference type="Google" id="ProtNLM"/>
    </source>
</evidence>
<keyword evidence="1" id="KW-0732">Signal</keyword>
<name>A0A9Q0QY55_9MAGN</name>
<dbReference type="AlphaFoldDB" id="A0A9Q0QY55"/>
<gene>
    <name evidence="2" type="ORF">NE237_001481</name>
</gene>
<accession>A0A9Q0QY55</accession>
<keyword evidence="3" id="KW-1185">Reference proteome</keyword>
<proteinExistence type="predicted"/>
<dbReference type="EMBL" id="JAMYWD010000003">
    <property type="protein sequence ID" value="KAJ4976375.1"/>
    <property type="molecule type" value="Genomic_DNA"/>
</dbReference>